<dbReference type="PANTHER" id="PTHR46208:SF1">
    <property type="entry name" value="MITOCHONDRIAL IMPORT RECEPTOR SUBUNIT TOM70"/>
    <property type="match status" value="1"/>
</dbReference>
<proteinExistence type="inferred from homology"/>
<dbReference type="Pfam" id="PF13414">
    <property type="entry name" value="TPR_11"/>
    <property type="match status" value="2"/>
</dbReference>
<organism evidence="13 14">
    <name type="scientific">Mytilus coruscus</name>
    <name type="common">Sea mussel</name>
    <dbReference type="NCBI Taxonomy" id="42192"/>
    <lineage>
        <taxon>Eukaryota</taxon>
        <taxon>Metazoa</taxon>
        <taxon>Spiralia</taxon>
        <taxon>Lophotrochozoa</taxon>
        <taxon>Mollusca</taxon>
        <taxon>Bivalvia</taxon>
        <taxon>Autobranchia</taxon>
        <taxon>Pteriomorphia</taxon>
        <taxon>Mytilida</taxon>
        <taxon>Mytiloidea</taxon>
        <taxon>Mytilidae</taxon>
        <taxon>Mytilinae</taxon>
        <taxon>Mytilus</taxon>
    </lineage>
</organism>
<keyword evidence="3" id="KW-0677">Repeat</keyword>
<dbReference type="InterPro" id="IPR019734">
    <property type="entry name" value="TPR_rpt"/>
</dbReference>
<dbReference type="SUPFAM" id="SSF48439">
    <property type="entry name" value="Protein prenylyltransferase"/>
    <property type="match status" value="1"/>
</dbReference>
<feature type="region of interest" description="Disordered" evidence="11">
    <location>
        <begin position="43"/>
        <end position="76"/>
    </location>
</feature>
<reference evidence="13 14" key="1">
    <citation type="submission" date="2020-06" db="EMBL/GenBank/DDBJ databases">
        <authorList>
            <person name="Li R."/>
            <person name="Bekaert M."/>
        </authorList>
    </citation>
    <scope>NUCLEOTIDE SEQUENCE [LARGE SCALE GENOMIC DNA]</scope>
    <source>
        <strain evidence="14">wild</strain>
    </source>
</reference>
<evidence type="ECO:0000256" key="1">
    <source>
        <dbReference type="ARBA" id="ARBA00004572"/>
    </source>
</evidence>
<accession>A0A6J8EJ96</accession>
<dbReference type="PANTHER" id="PTHR46208">
    <property type="entry name" value="MITOCHONDRIAL IMPORT RECEPTOR SUBUNIT TOM70"/>
    <property type="match status" value="1"/>
</dbReference>
<evidence type="ECO:0000256" key="11">
    <source>
        <dbReference type="SAM" id="MobiDB-lite"/>
    </source>
</evidence>
<dbReference type="Proteomes" id="UP000507470">
    <property type="component" value="Unassembled WGS sequence"/>
</dbReference>
<dbReference type="GO" id="GO:0008320">
    <property type="term" value="F:protein transmembrane transporter activity"/>
    <property type="evidence" value="ECO:0007669"/>
    <property type="project" value="TreeGrafter"/>
</dbReference>
<dbReference type="OrthoDB" id="66418at2759"/>
<evidence type="ECO:0000313" key="14">
    <source>
        <dbReference type="Proteomes" id="UP000507470"/>
    </source>
</evidence>
<dbReference type="GO" id="GO:0030150">
    <property type="term" value="P:protein import into mitochondrial matrix"/>
    <property type="evidence" value="ECO:0007669"/>
    <property type="project" value="TreeGrafter"/>
</dbReference>
<dbReference type="Pfam" id="PF13432">
    <property type="entry name" value="TPR_16"/>
    <property type="match status" value="1"/>
</dbReference>
<evidence type="ECO:0000256" key="10">
    <source>
        <dbReference type="PROSITE-ProRule" id="PRU00339"/>
    </source>
</evidence>
<keyword evidence="7" id="KW-0496">Mitochondrion</keyword>
<dbReference type="InterPro" id="IPR011990">
    <property type="entry name" value="TPR-like_helical_dom_sf"/>
</dbReference>
<feature type="repeat" description="TPR" evidence="10">
    <location>
        <begin position="496"/>
        <end position="529"/>
    </location>
</feature>
<feature type="repeat" description="TPR" evidence="10">
    <location>
        <begin position="88"/>
        <end position="121"/>
    </location>
</feature>
<dbReference type="GO" id="GO:0005741">
    <property type="term" value="C:mitochondrial outer membrane"/>
    <property type="evidence" value="ECO:0007669"/>
    <property type="project" value="UniProtKB-SubCell"/>
</dbReference>
<evidence type="ECO:0000256" key="3">
    <source>
        <dbReference type="ARBA" id="ARBA00022737"/>
    </source>
</evidence>
<dbReference type="GO" id="GO:0045039">
    <property type="term" value="P:protein insertion into mitochondrial inner membrane"/>
    <property type="evidence" value="ECO:0007669"/>
    <property type="project" value="TreeGrafter"/>
</dbReference>
<name>A0A6J8EJ96_MYTCO</name>
<dbReference type="SMART" id="SM00028">
    <property type="entry name" value="TPR"/>
    <property type="match status" value="7"/>
</dbReference>
<keyword evidence="14" id="KW-1185">Reference proteome</keyword>
<dbReference type="SUPFAM" id="SSF48452">
    <property type="entry name" value="TPR-like"/>
    <property type="match status" value="1"/>
</dbReference>
<evidence type="ECO:0000256" key="7">
    <source>
        <dbReference type="ARBA" id="ARBA00023128"/>
    </source>
</evidence>
<keyword evidence="8 12" id="KW-0472">Membrane</keyword>
<comment type="subcellular location">
    <subcellularLocation>
        <location evidence="1">Mitochondrion outer membrane</location>
        <topology evidence="1">Single-pass membrane protein</topology>
    </subcellularLocation>
</comment>
<protein>
    <submittedName>
        <fullName evidence="13">TOM70</fullName>
    </submittedName>
</protein>
<feature type="compositionally biased region" description="Basic and acidic residues" evidence="11">
    <location>
        <begin position="61"/>
        <end position="76"/>
    </location>
</feature>
<evidence type="ECO:0000256" key="6">
    <source>
        <dbReference type="ARBA" id="ARBA00022989"/>
    </source>
</evidence>
<feature type="repeat" description="TPR" evidence="10">
    <location>
        <begin position="565"/>
        <end position="598"/>
    </location>
</feature>
<keyword evidence="5 10" id="KW-0802">TPR repeat</keyword>
<evidence type="ECO:0000256" key="12">
    <source>
        <dbReference type="SAM" id="Phobius"/>
    </source>
</evidence>
<feature type="transmembrane region" description="Helical" evidence="12">
    <location>
        <begin position="20"/>
        <end position="39"/>
    </location>
</feature>
<dbReference type="GO" id="GO:0030943">
    <property type="term" value="F:mitochondrion targeting sequence binding"/>
    <property type="evidence" value="ECO:0007669"/>
    <property type="project" value="TreeGrafter"/>
</dbReference>
<dbReference type="Gene3D" id="1.25.40.10">
    <property type="entry name" value="Tetratricopeptide repeat domain"/>
    <property type="match status" value="2"/>
</dbReference>
<feature type="repeat" description="TPR" evidence="10">
    <location>
        <begin position="338"/>
        <end position="371"/>
    </location>
</feature>
<dbReference type="AlphaFoldDB" id="A0A6J8EJ96"/>
<keyword evidence="6 12" id="KW-1133">Transmembrane helix</keyword>
<gene>
    <name evidence="13" type="ORF">MCOR_52919</name>
</gene>
<evidence type="ECO:0000256" key="8">
    <source>
        <dbReference type="ARBA" id="ARBA00023136"/>
    </source>
</evidence>
<keyword evidence="2 12" id="KW-0812">Transmembrane</keyword>
<keyword evidence="4" id="KW-1000">Mitochondrion outer membrane</keyword>
<dbReference type="EMBL" id="CACVKT020009164">
    <property type="protein sequence ID" value="CAC5420719.1"/>
    <property type="molecule type" value="Genomic_DNA"/>
</dbReference>
<evidence type="ECO:0000256" key="5">
    <source>
        <dbReference type="ARBA" id="ARBA00022803"/>
    </source>
</evidence>
<evidence type="ECO:0000313" key="13">
    <source>
        <dbReference type="EMBL" id="CAC5420719.1"/>
    </source>
</evidence>
<evidence type="ECO:0000256" key="4">
    <source>
        <dbReference type="ARBA" id="ARBA00022787"/>
    </source>
</evidence>
<comment type="similarity">
    <text evidence="9">Belongs to the Tom70 family.</text>
</comment>
<evidence type="ECO:0000256" key="9">
    <source>
        <dbReference type="ARBA" id="ARBA00038030"/>
    </source>
</evidence>
<dbReference type="PROSITE" id="PS50005">
    <property type="entry name" value="TPR"/>
    <property type="match status" value="4"/>
</dbReference>
<evidence type="ECO:0000256" key="2">
    <source>
        <dbReference type="ARBA" id="ARBA00022692"/>
    </source>
</evidence>
<sequence length="634" mass="71106">MAASSESVGSCPSSEGWSKLQIGLAVGVPVVVVGGYLLYKRSKNKKSGKEQSPNGAKKKSSTGEDKPVQDKLESQNDLEKELSPLEKAQADKNKGNKYFKGGRYDQAIHCYTEAIKVCPPEEKQDLATFYHNRAAAYEKLMNLKMVVEDCTEALKNNSKYTKCLMRRANAAEQLGDLTQALEDVTALCILEGFQNPKSLMTADRVLKQLGQSKAKETYANRKPTMPSKHFIRTYLKAFTQDPVINEAGTLDQSSVQNGETDIPDTDSPYYEALRQMNAEKYEEIIPNCTKEIDNDQPCKCMEARLLRATFYFLGGETENSLADLKLLTVEDVNKKIRVNALIKKGSILIQQGKQTDGLDCFAKAVRLDPDNADIYHHRGHVSNYDNKRLDPDNDDIYHHRGHVSNYDNKRSDPDNADIYHHRGHVSNYDNKRSDPDNADNVMIYIIIDNADIYHHRGHVKHRKSAEIIANSGAKIPLPQTVIDSYKNNVTMFPDNGDARALYAQALTDAGKFDEADREFEKAIKLEPDNATAMVHRGLLQLQWKQDVEEAIKIINQAIDVDNKCEYAYEVLGTLEVQRSNMEKAMDLFQKAIHLSRTESEMAHLYSLLDAAHAQLKVAKNLGITLPGPMGMGMP</sequence>